<evidence type="ECO:0000256" key="6">
    <source>
        <dbReference type="SAM" id="MobiDB-lite"/>
    </source>
</evidence>
<dbReference type="InterPro" id="IPR035965">
    <property type="entry name" value="PAS-like_dom_sf"/>
</dbReference>
<comment type="caution">
    <text evidence="10">The sequence shown here is derived from an EMBL/GenBank/DDBJ whole genome shotgun (WGS) entry which is preliminary data.</text>
</comment>
<dbReference type="CDD" id="cd00082">
    <property type="entry name" value="HisKA"/>
    <property type="match status" value="1"/>
</dbReference>
<evidence type="ECO:0000259" key="7">
    <source>
        <dbReference type="PROSITE" id="PS50109"/>
    </source>
</evidence>
<evidence type="ECO:0000259" key="8">
    <source>
        <dbReference type="PROSITE" id="PS50112"/>
    </source>
</evidence>
<dbReference type="SMART" id="SM00086">
    <property type="entry name" value="PAC"/>
    <property type="match status" value="1"/>
</dbReference>
<evidence type="ECO:0000259" key="9">
    <source>
        <dbReference type="PROSITE" id="PS50113"/>
    </source>
</evidence>
<dbReference type="Pfam" id="PF08447">
    <property type="entry name" value="PAS_3"/>
    <property type="match status" value="1"/>
</dbReference>
<reference evidence="10 13" key="2">
    <citation type="submission" date="2019-07" db="EMBL/GenBank/DDBJ databases">
        <title>Whole genome shotgun sequence of Myxococcus virescens NBRC 100334.</title>
        <authorList>
            <person name="Hosoyama A."/>
            <person name="Uohara A."/>
            <person name="Ohji S."/>
            <person name="Ichikawa N."/>
        </authorList>
    </citation>
    <scope>NUCLEOTIDE SEQUENCE [LARGE SCALE GENOMIC DNA]</scope>
    <source>
        <strain evidence="10 13">NBRC 100334</strain>
    </source>
</reference>
<dbReference type="Pfam" id="PF00989">
    <property type="entry name" value="PAS"/>
    <property type="match status" value="1"/>
</dbReference>
<dbReference type="CDD" id="cd00130">
    <property type="entry name" value="PAS"/>
    <property type="match status" value="3"/>
</dbReference>
<evidence type="ECO:0000256" key="1">
    <source>
        <dbReference type="ARBA" id="ARBA00000085"/>
    </source>
</evidence>
<dbReference type="InterPro" id="IPR036097">
    <property type="entry name" value="HisK_dim/P_sf"/>
</dbReference>
<feature type="domain" description="PAC" evidence="9">
    <location>
        <begin position="329"/>
        <end position="390"/>
    </location>
</feature>
<dbReference type="SMART" id="SM00387">
    <property type="entry name" value="HATPase_c"/>
    <property type="match status" value="1"/>
</dbReference>
<dbReference type="Gene3D" id="1.10.287.130">
    <property type="match status" value="1"/>
</dbReference>
<evidence type="ECO:0000256" key="3">
    <source>
        <dbReference type="ARBA" id="ARBA00022553"/>
    </source>
</evidence>
<dbReference type="SUPFAM" id="SSF55785">
    <property type="entry name" value="PYP-like sensor domain (PAS domain)"/>
    <property type="match status" value="3"/>
</dbReference>
<dbReference type="SUPFAM" id="SSF47384">
    <property type="entry name" value="Homodimeric domain of signal transducing histidine kinase"/>
    <property type="match status" value="1"/>
</dbReference>
<proteinExistence type="predicted"/>
<dbReference type="InterPro" id="IPR005467">
    <property type="entry name" value="His_kinase_dom"/>
</dbReference>
<dbReference type="InterPro" id="IPR003594">
    <property type="entry name" value="HATPase_dom"/>
</dbReference>
<evidence type="ECO:0000313" key="10">
    <source>
        <dbReference type="EMBL" id="GEL74237.1"/>
    </source>
</evidence>
<dbReference type="EC" id="2.7.13.3" evidence="2"/>
<sequence length="755" mass="83397">MSPSVTPTLSLPDVLDVLREDITRRLIAGVGAALGALAPLAIAEAGALHKLVGRLGALLRAPSMAARLAEARTLGREYGRERYLAGFGISSLVLEYGALREAILESLESVGWVPELAGLRALAQVLDAGLAEAVGQSSLEDERTARATGAWLHGLLDHAPTLIYAKDTAGRYLYVNHGFERASGKLRRDVMGRTDFDLFSAEVASTFTGNDRQVLDSGQQLTIDEHVPLLDGLHVFQSLKFPLPDAEGRVVGVCGFSTDFTEAKRLERERDEAREHLRRIITQLPVILWATDAQGIITLFEGERLSALGLERGAYVGRSAFDVYRDRPDLVAATLRAQEGQSFTLEVEMAGSYFMTGVSPVIGPDGSVVSVAGVSLDISERRRAEEVLRQSEMRYRLATLATSDVIYDWDLDAGTIEWSELAAVQFRLASRAPPRDLAWWVEHIHPEDRERIARDMQAVIDQGASHWADEYRFLRGDGTWAVVADRGQVVRDAEGHAVRMVGAMQDITERRATELEAKRRAEFEQLLIGIVSHDLRNPLAAISMSATALLRREGLDERLRKGLGRILSSAERATRMLRDLLDFTQARLGGGIPIEPRWLDLHELTRQVVEEVRLTRPERTLKLECRGDGYGLWDADRLAQVITNLVNNALSYSPEHCPVRIRTHGLRDDVLLTVHNAGGPIEPELRARMFEPMKRPERKGARGGGLGLGLFIVKHIVDAHGGVVRVHSTEQEGTTFQARLPRQPMPPARPDVDAP</sequence>
<evidence type="ECO:0000313" key="13">
    <source>
        <dbReference type="Proteomes" id="UP000321224"/>
    </source>
</evidence>
<protein>
    <recommendedName>
        <fullName evidence="2">histidine kinase</fullName>
        <ecNumber evidence="2">2.7.13.3</ecNumber>
    </recommendedName>
</protein>
<feature type="domain" description="Histidine kinase" evidence="7">
    <location>
        <begin position="530"/>
        <end position="744"/>
    </location>
</feature>
<dbReference type="Gene3D" id="3.30.450.20">
    <property type="entry name" value="PAS domain"/>
    <property type="match status" value="3"/>
</dbReference>
<dbReference type="InterPro" id="IPR013767">
    <property type="entry name" value="PAS_fold"/>
</dbReference>
<dbReference type="SUPFAM" id="SSF55874">
    <property type="entry name" value="ATPase domain of HSP90 chaperone/DNA topoisomerase II/histidine kinase"/>
    <property type="match status" value="1"/>
</dbReference>
<dbReference type="InterPro" id="IPR013656">
    <property type="entry name" value="PAS_4"/>
</dbReference>
<dbReference type="Proteomes" id="UP000198717">
    <property type="component" value="Unassembled WGS sequence"/>
</dbReference>
<organism evidence="10 13">
    <name type="scientific">Myxococcus virescens</name>
    <dbReference type="NCBI Taxonomy" id="83456"/>
    <lineage>
        <taxon>Bacteria</taxon>
        <taxon>Pseudomonadati</taxon>
        <taxon>Myxococcota</taxon>
        <taxon>Myxococcia</taxon>
        <taxon>Myxococcales</taxon>
        <taxon>Cystobacterineae</taxon>
        <taxon>Myxococcaceae</taxon>
        <taxon>Myxococcus</taxon>
    </lineage>
</organism>
<comment type="catalytic activity">
    <reaction evidence="1">
        <text>ATP + protein L-histidine = ADP + protein N-phospho-L-histidine.</text>
        <dbReference type="EC" id="2.7.13.3"/>
    </reaction>
</comment>
<feature type="domain" description="PAC" evidence="9">
    <location>
        <begin position="467"/>
        <end position="519"/>
    </location>
</feature>
<keyword evidence="12" id="KW-1185">Reference proteome</keyword>
<dbReference type="PANTHER" id="PTHR43304">
    <property type="entry name" value="PHYTOCHROME-LIKE PROTEIN CPH1"/>
    <property type="match status" value="1"/>
</dbReference>
<dbReference type="InterPro" id="IPR003661">
    <property type="entry name" value="HisK_dim/P_dom"/>
</dbReference>
<dbReference type="InterPro" id="IPR000700">
    <property type="entry name" value="PAS-assoc_C"/>
</dbReference>
<dbReference type="NCBIfam" id="TIGR00229">
    <property type="entry name" value="sensory_box"/>
    <property type="match status" value="3"/>
</dbReference>
<feature type="domain" description="PAS" evidence="8">
    <location>
        <begin position="273"/>
        <end position="321"/>
    </location>
</feature>
<keyword evidence="3" id="KW-0597">Phosphoprotein</keyword>
<feature type="region of interest" description="Disordered" evidence="6">
    <location>
        <begin position="730"/>
        <end position="755"/>
    </location>
</feature>
<dbReference type="SMART" id="SM00091">
    <property type="entry name" value="PAS"/>
    <property type="match status" value="3"/>
</dbReference>
<dbReference type="Pfam" id="PF00512">
    <property type="entry name" value="HisKA"/>
    <property type="match status" value="1"/>
</dbReference>
<dbReference type="EMBL" id="BJVY01000044">
    <property type="protein sequence ID" value="GEL74237.1"/>
    <property type="molecule type" value="Genomic_DNA"/>
</dbReference>
<dbReference type="Gene3D" id="3.30.565.10">
    <property type="entry name" value="Histidine kinase-like ATPase, C-terminal domain"/>
    <property type="match status" value="1"/>
</dbReference>
<dbReference type="InterPro" id="IPR001610">
    <property type="entry name" value="PAC"/>
</dbReference>
<dbReference type="EMBL" id="FNAJ01000001">
    <property type="protein sequence ID" value="SDD48274.1"/>
    <property type="molecule type" value="Genomic_DNA"/>
</dbReference>
<evidence type="ECO:0000256" key="2">
    <source>
        <dbReference type="ARBA" id="ARBA00012438"/>
    </source>
</evidence>
<dbReference type="RefSeq" id="WP_090486286.1">
    <property type="nucleotide sequence ID" value="NZ_BJVY01000044.1"/>
</dbReference>
<accession>A0A511HKY4</accession>
<dbReference type="InterPro" id="IPR000014">
    <property type="entry name" value="PAS"/>
</dbReference>
<evidence type="ECO:0000313" key="12">
    <source>
        <dbReference type="Proteomes" id="UP000198717"/>
    </source>
</evidence>
<dbReference type="PANTHER" id="PTHR43304:SF1">
    <property type="entry name" value="PAC DOMAIN-CONTAINING PROTEIN"/>
    <property type="match status" value="1"/>
</dbReference>
<dbReference type="Proteomes" id="UP000321224">
    <property type="component" value="Unassembled WGS sequence"/>
</dbReference>
<dbReference type="PROSITE" id="PS50112">
    <property type="entry name" value="PAS"/>
    <property type="match status" value="2"/>
</dbReference>
<dbReference type="InterPro" id="IPR052162">
    <property type="entry name" value="Sensor_kinase/Photoreceptor"/>
</dbReference>
<feature type="domain" description="PAS" evidence="8">
    <location>
        <begin position="148"/>
        <end position="218"/>
    </location>
</feature>
<dbReference type="Pfam" id="PF08448">
    <property type="entry name" value="PAS_4"/>
    <property type="match status" value="1"/>
</dbReference>
<dbReference type="AlphaFoldDB" id="A0A511HKY4"/>
<dbReference type="PRINTS" id="PR00344">
    <property type="entry name" value="BCTRLSENSOR"/>
</dbReference>
<dbReference type="Pfam" id="PF02518">
    <property type="entry name" value="HATPase_c"/>
    <property type="match status" value="1"/>
</dbReference>
<reference evidence="11 12" key="1">
    <citation type="submission" date="2016-10" db="EMBL/GenBank/DDBJ databases">
        <authorList>
            <person name="Varghese N."/>
            <person name="Submissions S."/>
        </authorList>
    </citation>
    <scope>NUCLEOTIDE SEQUENCE [LARGE SCALE GENOMIC DNA]</scope>
    <source>
        <strain evidence="11 12">DSM 2260</strain>
    </source>
</reference>
<dbReference type="InterPro" id="IPR013655">
    <property type="entry name" value="PAS_fold_3"/>
</dbReference>
<dbReference type="PROSITE" id="PS50113">
    <property type="entry name" value="PAC"/>
    <property type="match status" value="2"/>
</dbReference>
<evidence type="ECO:0000313" key="11">
    <source>
        <dbReference type="EMBL" id="SDD48274.1"/>
    </source>
</evidence>
<dbReference type="InterPro" id="IPR036890">
    <property type="entry name" value="HATPase_C_sf"/>
</dbReference>
<evidence type="ECO:0000256" key="4">
    <source>
        <dbReference type="ARBA" id="ARBA00022679"/>
    </source>
</evidence>
<dbReference type="GO" id="GO:0000155">
    <property type="term" value="F:phosphorelay sensor kinase activity"/>
    <property type="evidence" value="ECO:0007669"/>
    <property type="project" value="InterPro"/>
</dbReference>
<dbReference type="CDD" id="cd00075">
    <property type="entry name" value="HATPase"/>
    <property type="match status" value="1"/>
</dbReference>
<dbReference type="SMART" id="SM00388">
    <property type="entry name" value="HisKA"/>
    <property type="match status" value="1"/>
</dbReference>
<keyword evidence="5 11" id="KW-0418">Kinase</keyword>
<dbReference type="PROSITE" id="PS50109">
    <property type="entry name" value="HIS_KIN"/>
    <property type="match status" value="1"/>
</dbReference>
<keyword evidence="4" id="KW-0808">Transferase</keyword>
<gene>
    <name evidence="10" type="ORF">MVI01_60210</name>
    <name evidence="11" type="ORF">SAMN04488504_1011056</name>
</gene>
<evidence type="ECO:0000256" key="5">
    <source>
        <dbReference type="ARBA" id="ARBA00022777"/>
    </source>
</evidence>
<name>A0A511HKY4_9BACT</name>
<dbReference type="GO" id="GO:0006355">
    <property type="term" value="P:regulation of DNA-templated transcription"/>
    <property type="evidence" value="ECO:0007669"/>
    <property type="project" value="InterPro"/>
</dbReference>
<dbReference type="InterPro" id="IPR004358">
    <property type="entry name" value="Sig_transdc_His_kin-like_C"/>
</dbReference>